<gene>
    <name evidence="1" type="ORF">RBWH47_01260</name>
</gene>
<accession>F2AQN2</accession>
<dbReference type="Proteomes" id="UP000006222">
    <property type="component" value="Unassembled WGS sequence"/>
</dbReference>
<dbReference type="EMBL" id="AFAR01000117">
    <property type="protein sequence ID" value="EGF28042.1"/>
    <property type="molecule type" value="Genomic_DNA"/>
</dbReference>
<dbReference type="PATRIC" id="fig|991778.3.peg.2120"/>
<evidence type="ECO:0000313" key="2">
    <source>
        <dbReference type="Proteomes" id="UP000006222"/>
    </source>
</evidence>
<proteinExistence type="predicted"/>
<comment type="caution">
    <text evidence="1">The sequence shown here is derived from an EMBL/GenBank/DDBJ whole genome shotgun (WGS) entry which is preliminary data.</text>
</comment>
<name>F2AQN2_RHOBT</name>
<dbReference type="RefSeq" id="WP_007325943.1">
    <property type="nucleotide sequence ID" value="NZ_AFAR01000117.1"/>
</dbReference>
<evidence type="ECO:0000313" key="1">
    <source>
        <dbReference type="EMBL" id="EGF28042.1"/>
    </source>
</evidence>
<reference evidence="1 2" key="1">
    <citation type="journal article" date="2013" name="Mar. Genomics">
        <title>Expression of sulfatases in Rhodopirellula baltica and the diversity of sulfatases in the genus Rhodopirellula.</title>
        <authorList>
            <person name="Wegner C.E."/>
            <person name="Richter-Heitmann T."/>
            <person name="Klindworth A."/>
            <person name="Klockow C."/>
            <person name="Richter M."/>
            <person name="Achstetter T."/>
            <person name="Glockner F.O."/>
            <person name="Harder J."/>
        </authorList>
    </citation>
    <scope>NUCLEOTIDE SEQUENCE [LARGE SCALE GENOMIC DNA]</scope>
    <source>
        <strain evidence="1 2">WH47</strain>
    </source>
</reference>
<organism evidence="1 2">
    <name type="scientific">Rhodopirellula baltica WH47</name>
    <dbReference type="NCBI Taxonomy" id="991778"/>
    <lineage>
        <taxon>Bacteria</taxon>
        <taxon>Pseudomonadati</taxon>
        <taxon>Planctomycetota</taxon>
        <taxon>Planctomycetia</taxon>
        <taxon>Pirellulales</taxon>
        <taxon>Pirellulaceae</taxon>
        <taxon>Rhodopirellula</taxon>
    </lineage>
</organism>
<dbReference type="AlphaFoldDB" id="F2AQN2"/>
<protein>
    <submittedName>
        <fullName evidence="1">Uncharacterized protein</fullName>
    </submittedName>
</protein>
<sequence>MKYKLISIDDSVFESEQAIVTVWCEPSWFDSLMGLKAECLAFIGSDANWESIDHGDITPHEFRMLNQIWAQHTRPSNVTNE</sequence>